<reference evidence="9" key="1">
    <citation type="journal article" date="2019" name="Int. J. Syst. Evol. Microbiol.">
        <title>The Global Catalogue of Microorganisms (GCM) 10K type strain sequencing project: providing services to taxonomists for standard genome sequencing and annotation.</title>
        <authorList>
            <consortium name="The Broad Institute Genomics Platform"/>
            <consortium name="The Broad Institute Genome Sequencing Center for Infectious Disease"/>
            <person name="Wu L."/>
            <person name="Ma J."/>
        </authorList>
    </citation>
    <scope>NUCLEOTIDE SEQUENCE [LARGE SCALE GENOMIC DNA]</scope>
    <source>
        <strain evidence="9">CGMCC 1.18575</strain>
    </source>
</reference>
<keyword evidence="5 6" id="KW-0472">Membrane</keyword>
<feature type="transmembrane region" description="Helical" evidence="6">
    <location>
        <begin position="74"/>
        <end position="94"/>
    </location>
</feature>
<evidence type="ECO:0000259" key="7">
    <source>
        <dbReference type="Pfam" id="PF00892"/>
    </source>
</evidence>
<feature type="transmembrane region" description="Helical" evidence="6">
    <location>
        <begin position="255"/>
        <end position="275"/>
    </location>
</feature>
<feature type="transmembrane region" description="Helical" evidence="6">
    <location>
        <begin position="223"/>
        <end position="243"/>
    </location>
</feature>
<evidence type="ECO:0000313" key="9">
    <source>
        <dbReference type="Proteomes" id="UP001596113"/>
    </source>
</evidence>
<evidence type="ECO:0000313" key="8">
    <source>
        <dbReference type="EMBL" id="MFC5407620.1"/>
    </source>
</evidence>
<evidence type="ECO:0000256" key="1">
    <source>
        <dbReference type="ARBA" id="ARBA00004127"/>
    </source>
</evidence>
<evidence type="ECO:0000256" key="6">
    <source>
        <dbReference type="SAM" id="Phobius"/>
    </source>
</evidence>
<evidence type="ECO:0000256" key="3">
    <source>
        <dbReference type="ARBA" id="ARBA00022692"/>
    </source>
</evidence>
<dbReference type="PANTHER" id="PTHR32322:SF2">
    <property type="entry name" value="EAMA DOMAIN-CONTAINING PROTEIN"/>
    <property type="match status" value="1"/>
</dbReference>
<organism evidence="8 9">
    <name type="scientific">Cohnella soli</name>
    <dbReference type="NCBI Taxonomy" id="425005"/>
    <lineage>
        <taxon>Bacteria</taxon>
        <taxon>Bacillati</taxon>
        <taxon>Bacillota</taxon>
        <taxon>Bacilli</taxon>
        <taxon>Bacillales</taxon>
        <taxon>Paenibacillaceae</taxon>
        <taxon>Cohnella</taxon>
    </lineage>
</organism>
<dbReference type="Proteomes" id="UP001596113">
    <property type="component" value="Unassembled WGS sequence"/>
</dbReference>
<name>A0ABW0I280_9BACL</name>
<comment type="caution">
    <text evidence="8">The sequence shown here is derived from an EMBL/GenBank/DDBJ whole genome shotgun (WGS) entry which is preliminary data.</text>
</comment>
<feature type="domain" description="EamA" evidence="7">
    <location>
        <begin position="9"/>
        <end position="151"/>
    </location>
</feature>
<gene>
    <name evidence="8" type="ORF">ACFPOF_33220</name>
</gene>
<comment type="similarity">
    <text evidence="2">Belongs to the EamA transporter family.</text>
</comment>
<feature type="domain" description="EamA" evidence="7">
    <location>
        <begin position="165"/>
        <end position="295"/>
    </location>
</feature>
<feature type="transmembrane region" description="Helical" evidence="6">
    <location>
        <begin position="166"/>
        <end position="186"/>
    </location>
</feature>
<feature type="transmembrane region" description="Helical" evidence="6">
    <location>
        <begin position="137"/>
        <end position="154"/>
    </location>
</feature>
<feature type="transmembrane region" description="Helical" evidence="6">
    <location>
        <begin position="44"/>
        <end position="62"/>
    </location>
</feature>
<dbReference type="Pfam" id="PF00892">
    <property type="entry name" value="EamA"/>
    <property type="match status" value="2"/>
</dbReference>
<feature type="transmembrane region" description="Helical" evidence="6">
    <location>
        <begin position="106"/>
        <end position="125"/>
    </location>
</feature>
<feature type="transmembrane region" description="Helical" evidence="6">
    <location>
        <begin position="7"/>
        <end position="24"/>
    </location>
</feature>
<dbReference type="SUPFAM" id="SSF103481">
    <property type="entry name" value="Multidrug resistance efflux transporter EmrE"/>
    <property type="match status" value="2"/>
</dbReference>
<feature type="transmembrane region" description="Helical" evidence="6">
    <location>
        <begin position="198"/>
        <end position="217"/>
    </location>
</feature>
<dbReference type="PANTHER" id="PTHR32322">
    <property type="entry name" value="INNER MEMBRANE TRANSPORTER"/>
    <property type="match status" value="1"/>
</dbReference>
<keyword evidence="3 6" id="KW-0812">Transmembrane</keyword>
<accession>A0ABW0I280</accession>
<keyword evidence="9" id="KW-1185">Reference proteome</keyword>
<dbReference type="InterPro" id="IPR000620">
    <property type="entry name" value="EamA_dom"/>
</dbReference>
<comment type="subcellular location">
    <subcellularLocation>
        <location evidence="1">Endomembrane system</location>
        <topology evidence="1">Multi-pass membrane protein</topology>
    </subcellularLocation>
</comment>
<evidence type="ECO:0000256" key="4">
    <source>
        <dbReference type="ARBA" id="ARBA00022989"/>
    </source>
</evidence>
<evidence type="ECO:0000256" key="5">
    <source>
        <dbReference type="ARBA" id="ARBA00023136"/>
    </source>
</evidence>
<dbReference type="InterPro" id="IPR050638">
    <property type="entry name" value="AA-Vitamin_Transporters"/>
</dbReference>
<proteinExistence type="inferred from homology"/>
<keyword evidence="4 6" id="KW-1133">Transmembrane helix</keyword>
<dbReference type="InterPro" id="IPR037185">
    <property type="entry name" value="EmrE-like"/>
</dbReference>
<feature type="transmembrane region" description="Helical" evidence="6">
    <location>
        <begin position="281"/>
        <end position="299"/>
    </location>
</feature>
<dbReference type="RefSeq" id="WP_378140436.1">
    <property type="nucleotide sequence ID" value="NZ_JBHSMI010000067.1"/>
</dbReference>
<protein>
    <submittedName>
        <fullName evidence="8">DMT family transporter</fullName>
    </submittedName>
</protein>
<evidence type="ECO:0000256" key="2">
    <source>
        <dbReference type="ARBA" id="ARBA00007362"/>
    </source>
</evidence>
<dbReference type="EMBL" id="JBHSMI010000067">
    <property type="protein sequence ID" value="MFC5407620.1"/>
    <property type="molecule type" value="Genomic_DNA"/>
</dbReference>
<sequence>MSRIGKRAWAIAFVLMGAASYGILSPVVKLAVRDGWSSGDITQAQVLFGTALLWLALIVSRWKRRGASPNSGAMSFKLLLALAAVGIVGLSFTTSFYNETLSRLDASLAIVLLFQYTWITILLESIRARKWPSKPEWLSALLIAVGTVLAVGLLEGDLGHIDGVGVLYGLLSAVSYALFFFLSGFLPERIDPMTKSAMMSTASMVFVMLIYAGHSIVTTDIGGSLFVWGVVLGFLGTAFPYFCFNFGIPRIGSGLSALLGAMELPAAVLGAFAILGEPLTAWQALGVVIIVVGIAAAQYRTSKTAVSGKGGEESH</sequence>